<dbReference type="InterPro" id="IPR010730">
    <property type="entry name" value="HET"/>
</dbReference>
<sequence length="1230" mass="135558">MTKKPNSKRSKSLASQRLLRVFWLPGGRDKSASGNSVKFVDPSPEQANAQLLAQRHLAVTEFLASDRRVSINTLSNDGAPAGGISRSNTCPNLNNLSAGRSKEVPLAARRKKVARLSNGLQIKLPARPSSVIVTSENAKQVTATSKPTTAPSTPGLNLPARPEKELPEPEKPEAEARPKSRGSKSVAQVPTWNLFRAQWSFYPNKSSATEDKKESRQSRSLILEPTEGARPFSMFESLSLPAPGLTPTQGSFPIPSTSAPRSRHHSRTGSYGSWIHTPDSTSPSSGGMVGSLSSLTAQTSLSSTGTRLEAVEMNLNRRYEAVPDNKVPAWYIKDVDSRNSSTGGSPKVEEGQTQLTMLCANCKRVDMDSLFRQAVAHTVPPPRDFIVMGTLFSLMTRKHCGLCQLAARVIANDAMHGLGRTQSQYDDTDEDEPPMDHASAVVSLLEETYYLAPCCLRAPGRSPELYFFSSKDIKQGTWPRRTMAIRPMETSSGSDGGDGGTNNKKNNNNNNNNDNNNTNQPAGVKYGRFLRAPGEMDFDWIRDRLRDCEDCDGPNNGVNSTILPKRDAQTTVRAVDVLQMCVVNLSDYDSYVALSYVPDEQAEMPLLLHRVNEASLRHPKGLLNCWDQVPRTVQDAVKLVREIGERYLWVDALCVMHDDDGREVENVRETGRIFQDSVLTICACCGADASHGIPGVEPGSRLHTRQVVEMVGGNMLGSVFRGARCEDYGAEQSQWGSRAWTLQEQVLSRRRLLVTDECVTWCCSHGQIVEDEAGRSCCDNSADLTPSIHLLDRLALEPKIDDTDTAIVSKQASNMDAYARIVSEYTRRELHDVRNAERAVAGLLNHLEPAFKGQFLFGLPDTELAAALMWSPIGPTTRRTDPSTNKPLFPSWSWLGWTGQASYPWLVERTMPMSEEPGSPLLWQNLAVNIGDPHDEWFTGDDYRLNGLPHANHVQMTQGLPARWCEHEDDGWTHVDGHDGTVDDAARGGRWLHPVLEAPENGRVHRLLREGDTQGLLRFHTLSAKFALERKVRVRKRDTIGQGGGGAGAAAGVDQTVHMVRVLNKRGFASGYIYWPADKPLPSNRNSCYGQAAEKVTHEFVVISRASARSDPRIGQELLHATPLGELSKVYSMDYYLVGGGRHHHRLRPTMGDGGEGSREDGMGGPIIDEMAQFDTRLYDPSTPWGLFNVMMIQWRNGEGGQVAERVAVGRIHVAAFMDAWPVDKNIVLG</sequence>
<reference evidence="4" key="2">
    <citation type="submission" date="2019-10" db="EMBL/GenBank/DDBJ databases">
        <authorList>
            <consortium name="NCBI Genome Project"/>
        </authorList>
    </citation>
    <scope>NUCLEOTIDE SEQUENCE</scope>
    <source>
        <strain evidence="4">NI907</strain>
    </source>
</reference>
<feature type="compositionally biased region" description="Low complexity" evidence="1">
    <location>
        <begin position="501"/>
        <end position="519"/>
    </location>
</feature>
<feature type="compositionally biased region" description="Basic and acidic residues" evidence="1">
    <location>
        <begin position="161"/>
        <end position="178"/>
    </location>
</feature>
<dbReference type="PANTHER" id="PTHR33112:SF12">
    <property type="entry name" value="HETEROKARYON INCOMPATIBILITY DOMAIN-CONTAINING PROTEIN"/>
    <property type="match status" value="1"/>
</dbReference>
<protein>
    <recommendedName>
        <fullName evidence="2">Heterokaryon incompatibility domain-containing protein</fullName>
    </recommendedName>
</protein>
<feature type="region of interest" description="Disordered" evidence="1">
    <location>
        <begin position="133"/>
        <end position="188"/>
    </location>
</feature>
<dbReference type="GeneID" id="41957515"/>
<feature type="region of interest" description="Disordered" evidence="1">
    <location>
        <begin position="478"/>
        <end position="524"/>
    </location>
</feature>
<gene>
    <name evidence="4" type="ORF">PgNI_02539</name>
</gene>
<feature type="compositionally biased region" description="Low complexity" evidence="1">
    <location>
        <begin position="142"/>
        <end position="160"/>
    </location>
</feature>
<dbReference type="PANTHER" id="PTHR33112">
    <property type="entry name" value="DOMAIN PROTEIN, PUTATIVE-RELATED"/>
    <property type="match status" value="1"/>
</dbReference>
<feature type="domain" description="Heterokaryon incompatibility" evidence="2">
    <location>
        <begin position="591"/>
        <end position="744"/>
    </location>
</feature>
<evidence type="ECO:0000313" key="4">
    <source>
        <dbReference type="RefSeq" id="XP_030985963.1"/>
    </source>
</evidence>
<organism evidence="3 4">
    <name type="scientific">Pyricularia grisea</name>
    <name type="common">Crabgrass-specific blast fungus</name>
    <name type="synonym">Magnaporthe grisea</name>
    <dbReference type="NCBI Taxonomy" id="148305"/>
    <lineage>
        <taxon>Eukaryota</taxon>
        <taxon>Fungi</taxon>
        <taxon>Dikarya</taxon>
        <taxon>Ascomycota</taxon>
        <taxon>Pezizomycotina</taxon>
        <taxon>Sordariomycetes</taxon>
        <taxon>Sordariomycetidae</taxon>
        <taxon>Magnaporthales</taxon>
        <taxon>Pyriculariaceae</taxon>
        <taxon>Pyricularia</taxon>
    </lineage>
</organism>
<reference evidence="4" key="3">
    <citation type="submission" date="2025-08" db="UniProtKB">
        <authorList>
            <consortium name="RefSeq"/>
        </authorList>
    </citation>
    <scope>IDENTIFICATION</scope>
    <source>
        <strain evidence="4">NI907</strain>
    </source>
</reference>
<proteinExistence type="predicted"/>
<dbReference type="RefSeq" id="XP_030985963.1">
    <property type="nucleotide sequence ID" value="XM_031122604.1"/>
</dbReference>
<feature type="region of interest" description="Disordered" evidence="1">
    <location>
        <begin position="243"/>
        <end position="291"/>
    </location>
</feature>
<dbReference type="Pfam" id="PF06985">
    <property type="entry name" value="HET"/>
    <property type="match status" value="1"/>
</dbReference>
<feature type="compositionally biased region" description="Polar residues" evidence="1">
    <location>
        <begin position="246"/>
        <end position="260"/>
    </location>
</feature>
<feature type="compositionally biased region" description="Low complexity" evidence="1">
    <location>
        <begin position="282"/>
        <end position="291"/>
    </location>
</feature>
<evidence type="ECO:0000256" key="1">
    <source>
        <dbReference type="SAM" id="MobiDB-lite"/>
    </source>
</evidence>
<name>A0A6P8BFD7_PYRGI</name>
<reference evidence="4" key="1">
    <citation type="journal article" date="2019" name="Mol. Biol. Evol.">
        <title>Blast fungal genomes show frequent chromosomal changes, gene gains and losses, and effector gene turnover.</title>
        <authorList>
            <person name="Gomez Luciano L.B."/>
            <person name="Jason Tsai I."/>
            <person name="Chuma I."/>
            <person name="Tosa Y."/>
            <person name="Chen Y.H."/>
            <person name="Li J.Y."/>
            <person name="Li M.Y."/>
            <person name="Jade Lu M.Y."/>
            <person name="Nakayashiki H."/>
            <person name="Li W.H."/>
        </authorList>
    </citation>
    <scope>NUCLEOTIDE SEQUENCE</scope>
    <source>
        <strain evidence="4">NI907</strain>
    </source>
</reference>
<dbReference type="KEGG" id="pgri:PgNI_02539"/>
<evidence type="ECO:0000259" key="2">
    <source>
        <dbReference type="Pfam" id="PF06985"/>
    </source>
</evidence>
<keyword evidence="3" id="KW-1185">Reference proteome</keyword>
<dbReference type="AlphaFoldDB" id="A0A6P8BFD7"/>
<feature type="region of interest" description="Disordered" evidence="1">
    <location>
        <begin position="205"/>
        <end position="228"/>
    </location>
</feature>
<evidence type="ECO:0000313" key="3">
    <source>
        <dbReference type="Proteomes" id="UP000515153"/>
    </source>
</evidence>
<accession>A0A6P8BFD7</accession>
<dbReference type="Proteomes" id="UP000515153">
    <property type="component" value="Unplaced"/>
</dbReference>
<feature type="compositionally biased region" description="Basic and acidic residues" evidence="1">
    <location>
        <begin position="208"/>
        <end position="217"/>
    </location>
</feature>